<protein>
    <submittedName>
        <fullName evidence="8">Tetratricopeptide repeat-containing protein</fullName>
    </submittedName>
</protein>
<keyword evidence="9" id="KW-1185">Reference proteome</keyword>
<dbReference type="Pfam" id="PF13181">
    <property type="entry name" value="TPR_8"/>
    <property type="match status" value="1"/>
</dbReference>
<keyword evidence="5" id="KW-0862">Zinc</keyword>
<evidence type="ECO:0000313" key="9">
    <source>
        <dbReference type="Proteomes" id="UP000199439"/>
    </source>
</evidence>
<dbReference type="SUPFAM" id="SSF48452">
    <property type="entry name" value="TPR-like"/>
    <property type="match status" value="1"/>
</dbReference>
<keyword evidence="6" id="KW-0482">Metalloprotease</keyword>
<dbReference type="InterPro" id="IPR011990">
    <property type="entry name" value="TPR-like_helical_dom_sf"/>
</dbReference>
<evidence type="ECO:0000313" key="8">
    <source>
        <dbReference type="EMBL" id="SFD41758.1"/>
    </source>
</evidence>
<dbReference type="InterPro" id="IPR019734">
    <property type="entry name" value="TPR_rpt"/>
</dbReference>
<evidence type="ECO:0000256" key="1">
    <source>
        <dbReference type="ARBA" id="ARBA00001947"/>
    </source>
</evidence>
<evidence type="ECO:0000259" key="7">
    <source>
        <dbReference type="Pfam" id="PF01435"/>
    </source>
</evidence>
<dbReference type="EMBL" id="FOMI01000013">
    <property type="protein sequence ID" value="SFD41758.1"/>
    <property type="molecule type" value="Genomic_DNA"/>
</dbReference>
<evidence type="ECO:0000256" key="2">
    <source>
        <dbReference type="ARBA" id="ARBA00022670"/>
    </source>
</evidence>
<dbReference type="STRING" id="870482.SAMN04487987_11330"/>
<evidence type="ECO:0000256" key="5">
    <source>
        <dbReference type="ARBA" id="ARBA00022833"/>
    </source>
</evidence>
<evidence type="ECO:0000256" key="3">
    <source>
        <dbReference type="ARBA" id="ARBA00022723"/>
    </source>
</evidence>
<feature type="domain" description="Peptidase M48" evidence="7">
    <location>
        <begin position="128"/>
        <end position="180"/>
    </location>
</feature>
<proteinExistence type="predicted"/>
<organism evidence="8 9">
    <name type="scientific">Algibacter pectinivorans</name>
    <dbReference type="NCBI Taxonomy" id="870482"/>
    <lineage>
        <taxon>Bacteria</taxon>
        <taxon>Pseudomonadati</taxon>
        <taxon>Bacteroidota</taxon>
        <taxon>Flavobacteriia</taxon>
        <taxon>Flavobacteriales</taxon>
        <taxon>Flavobacteriaceae</taxon>
        <taxon>Algibacter</taxon>
    </lineage>
</organism>
<accession>A0A1I1SAX3</accession>
<dbReference type="Gene3D" id="1.25.40.10">
    <property type="entry name" value="Tetratricopeptide repeat domain"/>
    <property type="match status" value="1"/>
</dbReference>
<dbReference type="OrthoDB" id="1173761at2"/>
<dbReference type="RefSeq" id="WP_092853839.1">
    <property type="nucleotide sequence ID" value="NZ_FOMI01000013.1"/>
</dbReference>
<evidence type="ECO:0000256" key="4">
    <source>
        <dbReference type="ARBA" id="ARBA00022801"/>
    </source>
</evidence>
<dbReference type="InterPro" id="IPR001915">
    <property type="entry name" value="Peptidase_M48"/>
</dbReference>
<comment type="cofactor">
    <cofactor evidence="1">
        <name>Zn(2+)</name>
        <dbReference type="ChEBI" id="CHEBI:29105"/>
    </cofactor>
</comment>
<reference evidence="9" key="1">
    <citation type="submission" date="2016-10" db="EMBL/GenBank/DDBJ databases">
        <authorList>
            <person name="Varghese N."/>
            <person name="Submissions S."/>
        </authorList>
    </citation>
    <scope>NUCLEOTIDE SEQUENCE [LARGE SCALE GENOMIC DNA]</scope>
    <source>
        <strain evidence="9">DSM 25730</strain>
    </source>
</reference>
<gene>
    <name evidence="8" type="ORF">SAMN04487987_11330</name>
</gene>
<dbReference type="Pfam" id="PF01435">
    <property type="entry name" value="Peptidase_M48"/>
    <property type="match status" value="1"/>
</dbReference>
<name>A0A1I1SAX3_9FLAO</name>
<keyword evidence="3" id="KW-0479">Metal-binding</keyword>
<sequence>MKYILTVFTLFIPYCISAQSVCKLSQQELDLYLCVNDYTSIESSASLTLGLSEIVSEIGLSQSNFTMKTCNSIKNAVAVIIDGERELLIDENYLSKLNNSTNSSFYLFILAHEIGHHLNGHTLKSSDNSTSRKQELEADYFAGFVLKKLDGSIQDITDVLNNIPHPNENIGTHPILKDRIFIAESGFNNAELKEQEILQKFETEITEKIKNAEKINTLNLARSLYYKYAKTGNMEFFDSSRRFYEELINKNLFGNIPFIELSYLHKLNDDSKSSIQILNEIQNPNSYTALLLYENYNKLEQSIPNEIETILSNIVSTSVEGLTYRTILANYYLNTGKTESAKKIFNSLLTTIEESDKEEINKYELIHFYSNYSYFLNTQSEFEQSVEISKNALDLIKTSEYLNNNQVNSIFKSCYNTYSVALLGSKNYTLLEQSLTDWRKLDLTQNEINEDFLYLTARLQEETGKTKEAIKSFQLYLELNNDPFANFHLGKCYLENKKSNSACSEFKIACANGVELACRYLKIKCDD</sequence>
<keyword evidence="2" id="KW-0645">Protease</keyword>
<keyword evidence="4" id="KW-0378">Hydrolase</keyword>
<dbReference type="Proteomes" id="UP000199439">
    <property type="component" value="Unassembled WGS sequence"/>
</dbReference>
<dbReference type="AlphaFoldDB" id="A0A1I1SAX3"/>
<evidence type="ECO:0000256" key="6">
    <source>
        <dbReference type="ARBA" id="ARBA00023049"/>
    </source>
</evidence>